<accession>A0A8J6EC18</accession>
<proteinExistence type="predicted"/>
<feature type="non-terminal residue" evidence="1">
    <location>
        <position position="1"/>
    </location>
</feature>
<comment type="caution">
    <text evidence="1">The sequence shown here is derived from an EMBL/GenBank/DDBJ whole genome shotgun (WGS) entry which is preliminary data.</text>
</comment>
<dbReference type="Proteomes" id="UP000770717">
    <property type="component" value="Unassembled WGS sequence"/>
</dbReference>
<dbReference type="GO" id="GO:0015929">
    <property type="term" value="F:hexosaminidase activity"/>
    <property type="evidence" value="ECO:0007669"/>
    <property type="project" value="InterPro"/>
</dbReference>
<dbReference type="EMBL" id="WNTK01011441">
    <property type="protein sequence ID" value="KAG9462416.1"/>
    <property type="molecule type" value="Genomic_DNA"/>
</dbReference>
<protein>
    <submittedName>
        <fullName evidence="1">Uncharacterized protein</fullName>
    </submittedName>
</protein>
<evidence type="ECO:0000313" key="2">
    <source>
        <dbReference type="Proteomes" id="UP000770717"/>
    </source>
</evidence>
<dbReference type="InterPro" id="IPR038901">
    <property type="entry name" value="HEXDC-like"/>
</dbReference>
<reference evidence="1" key="1">
    <citation type="thesis" date="2020" institute="ProQuest LLC" country="789 East Eisenhower Parkway, Ann Arbor, MI, USA">
        <title>Comparative Genomics and Chromosome Evolution.</title>
        <authorList>
            <person name="Mudd A.B."/>
        </authorList>
    </citation>
    <scope>NUCLEOTIDE SEQUENCE</scope>
    <source>
        <strain evidence="1">HN-11 Male</strain>
        <tissue evidence="1">Kidney and liver</tissue>
    </source>
</reference>
<name>A0A8J6EC18_ELECQ</name>
<dbReference type="AlphaFoldDB" id="A0A8J6EC18"/>
<dbReference type="OrthoDB" id="10023921at2759"/>
<organism evidence="1 2">
    <name type="scientific">Eleutherodactylus coqui</name>
    <name type="common">Puerto Rican coqui</name>
    <dbReference type="NCBI Taxonomy" id="57060"/>
    <lineage>
        <taxon>Eukaryota</taxon>
        <taxon>Metazoa</taxon>
        <taxon>Chordata</taxon>
        <taxon>Craniata</taxon>
        <taxon>Vertebrata</taxon>
        <taxon>Euteleostomi</taxon>
        <taxon>Amphibia</taxon>
        <taxon>Batrachia</taxon>
        <taxon>Anura</taxon>
        <taxon>Neobatrachia</taxon>
        <taxon>Hyloidea</taxon>
        <taxon>Eleutherodactylidae</taxon>
        <taxon>Eleutherodactylinae</taxon>
        <taxon>Eleutherodactylus</taxon>
        <taxon>Eleutherodactylus</taxon>
    </lineage>
</organism>
<gene>
    <name evidence="1" type="ORF">GDO78_014170</name>
</gene>
<dbReference type="PANTHER" id="PTHR21040:SF5">
    <property type="entry name" value="BETA-N-ACETYLHEXOSAMINIDASE"/>
    <property type="match status" value="1"/>
</dbReference>
<sequence length="94" mass="11210">SEINGWFSRYHRAHRFGNPHKMETFSAKILKANEEWESHIDALRSQLDAIYFPDTVEEWMEENVNPYMDALRQMAKDFQEILSLNARPKVLLQK</sequence>
<evidence type="ECO:0000313" key="1">
    <source>
        <dbReference type="EMBL" id="KAG9462416.1"/>
    </source>
</evidence>
<keyword evidence="2" id="KW-1185">Reference proteome</keyword>
<dbReference type="PANTHER" id="PTHR21040">
    <property type="entry name" value="BCDNA.GH04120"/>
    <property type="match status" value="1"/>
</dbReference>